<dbReference type="EMBL" id="LCNM01000030">
    <property type="protein sequence ID" value="KKU54921.1"/>
    <property type="molecule type" value="Genomic_DNA"/>
</dbReference>
<accession>A0A0G1RCN4</accession>
<organism evidence="3 4">
    <name type="scientific">Candidatus Amesbacteria bacterium GW2011_GWA2_47_11</name>
    <dbReference type="NCBI Taxonomy" id="1618357"/>
    <lineage>
        <taxon>Bacteria</taxon>
        <taxon>Candidatus Amesiibacteriota</taxon>
    </lineage>
</organism>
<evidence type="ECO:0000313" key="4">
    <source>
        <dbReference type="Proteomes" id="UP000034607"/>
    </source>
</evidence>
<name>A0A0G1RCN4_9BACT</name>
<evidence type="ECO:0000256" key="1">
    <source>
        <dbReference type="SAM" id="Phobius"/>
    </source>
</evidence>
<evidence type="ECO:0000259" key="2">
    <source>
        <dbReference type="Pfam" id="PF13354"/>
    </source>
</evidence>
<evidence type="ECO:0000313" key="3">
    <source>
        <dbReference type="EMBL" id="KKU54921.1"/>
    </source>
</evidence>
<comment type="caution">
    <text evidence="3">The sequence shown here is derived from an EMBL/GenBank/DDBJ whole genome shotgun (WGS) entry which is preliminary data.</text>
</comment>
<keyword evidence="1" id="KW-0472">Membrane</keyword>
<protein>
    <submittedName>
        <fullName evidence="3">Iron-regulated ABC transporter membrane component SufB</fullName>
    </submittedName>
</protein>
<dbReference type="InterPro" id="IPR000871">
    <property type="entry name" value="Beta-lactam_class-A"/>
</dbReference>
<dbReference type="AlphaFoldDB" id="A0A0G1RCN4"/>
<dbReference type="InterPro" id="IPR037284">
    <property type="entry name" value="SUF_FeS_clus_asmbl_SufBD_sf"/>
</dbReference>
<dbReference type="SUPFAM" id="SSF101960">
    <property type="entry name" value="Stabilizer of iron transporter SufD"/>
    <property type="match status" value="1"/>
</dbReference>
<feature type="transmembrane region" description="Helical" evidence="1">
    <location>
        <begin position="21"/>
        <end position="39"/>
    </location>
</feature>
<reference evidence="3 4" key="1">
    <citation type="journal article" date="2015" name="Nature">
        <title>rRNA introns, odd ribosomes, and small enigmatic genomes across a large radiation of phyla.</title>
        <authorList>
            <person name="Brown C.T."/>
            <person name="Hug L.A."/>
            <person name="Thomas B.C."/>
            <person name="Sharon I."/>
            <person name="Castelle C.J."/>
            <person name="Singh A."/>
            <person name="Wilkins M.J."/>
            <person name="Williams K.H."/>
            <person name="Banfield J.F."/>
        </authorList>
    </citation>
    <scope>NUCLEOTIDE SEQUENCE [LARGE SCALE GENOMIC DNA]</scope>
</reference>
<dbReference type="GO" id="GO:0046677">
    <property type="term" value="P:response to antibiotic"/>
    <property type="evidence" value="ECO:0007669"/>
    <property type="project" value="InterPro"/>
</dbReference>
<dbReference type="GO" id="GO:0008800">
    <property type="term" value="F:beta-lactamase activity"/>
    <property type="evidence" value="ECO:0007669"/>
    <property type="project" value="InterPro"/>
</dbReference>
<feature type="domain" description="Beta-lactamase class A catalytic" evidence="2">
    <location>
        <begin position="98"/>
        <end position="283"/>
    </location>
</feature>
<dbReference type="Pfam" id="PF13354">
    <property type="entry name" value="Beta-lactamase2"/>
    <property type="match status" value="1"/>
</dbReference>
<dbReference type="Gene3D" id="3.40.710.10">
    <property type="entry name" value="DD-peptidase/beta-lactamase superfamily"/>
    <property type="match status" value="1"/>
</dbReference>
<proteinExistence type="predicted"/>
<keyword evidence="1" id="KW-1133">Transmembrane helix</keyword>
<sequence length="439" mass="49145">MLEKKEARSLDLRKSVVNRKLIVWVFGIVAVVSLVMWKIGNSGRGGKVAGWGSVRVRYELQGTPSITLRASAGQEDKEIADKLRKRVEGLSGEYAVGVYRLKTGENYGFNQRVEMPAASIMKVPIMTAVLREAEAGSLKLEDTYILKETDKRYGSGPLELLKAGTEVTVERMLSVMGKNSDNTAPVVLARMIGWDKVTETLEKLGMTNSDFEMNTTTAEDVVEMWAKLYEGGIVAQDHREMMWEWLTESIYEERIPAGVPEWVHVVHKVGTDAGVWADAGIVECKVQSTGEASASRVKCKVEPMVVVILNQGVKREEAMKAVPEIVRMISADKGEPEWMLEKRLKAFKLFQSLKMPNWGPPLERLDLNDITFYARPDAPKNATSWDEVPADIKNTFEKLGIPEAEQKVLAGVGTQYESQNVYHSLKKEWEDKGVVFLDM</sequence>
<dbReference type="PANTHER" id="PTHR35333:SF3">
    <property type="entry name" value="BETA-LACTAMASE-TYPE TRANSPEPTIDASE FOLD CONTAINING PROTEIN"/>
    <property type="match status" value="1"/>
</dbReference>
<dbReference type="Proteomes" id="UP000034607">
    <property type="component" value="Unassembled WGS sequence"/>
</dbReference>
<dbReference type="SUPFAM" id="SSF56601">
    <property type="entry name" value="beta-lactamase/transpeptidase-like"/>
    <property type="match status" value="1"/>
</dbReference>
<dbReference type="InterPro" id="IPR012338">
    <property type="entry name" value="Beta-lactam/transpept-like"/>
</dbReference>
<dbReference type="InterPro" id="IPR045155">
    <property type="entry name" value="Beta-lactam_cat"/>
</dbReference>
<dbReference type="GO" id="GO:0030655">
    <property type="term" value="P:beta-lactam antibiotic catabolic process"/>
    <property type="evidence" value="ECO:0007669"/>
    <property type="project" value="InterPro"/>
</dbReference>
<dbReference type="PANTHER" id="PTHR35333">
    <property type="entry name" value="BETA-LACTAMASE"/>
    <property type="match status" value="1"/>
</dbReference>
<keyword evidence="1" id="KW-0812">Transmembrane</keyword>
<gene>
    <name evidence="3" type="ORF">UX78_C0030G0012</name>
</gene>
<feature type="non-terminal residue" evidence="3">
    <location>
        <position position="439"/>
    </location>
</feature>